<dbReference type="EMBL" id="SSFD01000113">
    <property type="protein sequence ID" value="TXH86276.1"/>
    <property type="molecule type" value="Genomic_DNA"/>
</dbReference>
<evidence type="ECO:0000256" key="2">
    <source>
        <dbReference type="ARBA" id="ARBA00022519"/>
    </source>
</evidence>
<organism evidence="6 8">
    <name type="scientific">Thauera aminoaromatica</name>
    <dbReference type="NCBI Taxonomy" id="164330"/>
    <lineage>
        <taxon>Bacteria</taxon>
        <taxon>Pseudomonadati</taxon>
        <taxon>Pseudomonadota</taxon>
        <taxon>Betaproteobacteria</taxon>
        <taxon>Rhodocyclales</taxon>
        <taxon>Zoogloeaceae</taxon>
        <taxon>Thauera</taxon>
    </lineage>
</organism>
<dbReference type="PANTHER" id="PTHR37481:SF1">
    <property type="entry name" value="LIPOPOLYSACCHARIDE EXPORT SYSTEM PROTEIN LPTC"/>
    <property type="match status" value="1"/>
</dbReference>
<dbReference type="PANTHER" id="PTHR37481">
    <property type="entry name" value="LIPOPOLYSACCHARIDE EXPORT SYSTEM PROTEIN LPTC"/>
    <property type="match status" value="1"/>
</dbReference>
<dbReference type="InterPro" id="IPR010664">
    <property type="entry name" value="LipoPS_assembly_LptC-rel"/>
</dbReference>
<dbReference type="InterPro" id="IPR052363">
    <property type="entry name" value="LPS_export_LptC"/>
</dbReference>
<keyword evidence="2" id="KW-0997">Cell inner membrane</keyword>
<evidence type="ECO:0000256" key="1">
    <source>
        <dbReference type="ARBA" id="ARBA00022475"/>
    </source>
</evidence>
<dbReference type="STRING" id="85643.Tmz1t_0878"/>
<keyword evidence="4" id="KW-1133">Transmembrane helix</keyword>
<dbReference type="Gene3D" id="2.60.450.10">
    <property type="entry name" value="Lipopolysaccharide (LPS) transport protein A like domain"/>
    <property type="match status" value="1"/>
</dbReference>
<dbReference type="EMBL" id="CP001281">
    <property type="protein sequence ID" value="ACK53645.1"/>
    <property type="molecule type" value="Genomic_DNA"/>
</dbReference>
<evidence type="ECO:0000313" key="6">
    <source>
        <dbReference type="EMBL" id="ACK53645.1"/>
    </source>
</evidence>
<dbReference type="AlphaFoldDB" id="C4ZLN3"/>
<dbReference type="KEGG" id="tmz:Tmz1t_0878"/>
<evidence type="ECO:0000313" key="8">
    <source>
        <dbReference type="Proteomes" id="UP000002186"/>
    </source>
</evidence>
<keyword evidence="5" id="KW-0472">Membrane</keyword>
<dbReference type="GO" id="GO:0017089">
    <property type="term" value="F:glycolipid transfer activity"/>
    <property type="evidence" value="ECO:0007669"/>
    <property type="project" value="TreeGrafter"/>
</dbReference>
<dbReference type="InterPro" id="IPR026265">
    <property type="entry name" value="LptC"/>
</dbReference>
<dbReference type="NCBIfam" id="TIGR04409">
    <property type="entry name" value="LptC_YrbK"/>
    <property type="match status" value="1"/>
</dbReference>
<keyword evidence="3" id="KW-0812">Transmembrane</keyword>
<evidence type="ECO:0000313" key="7">
    <source>
        <dbReference type="EMBL" id="TXH86276.1"/>
    </source>
</evidence>
<name>C4ZLN3_THASP</name>
<dbReference type="eggNOG" id="COG3117">
    <property type="taxonomic scope" value="Bacteria"/>
</dbReference>
<keyword evidence="1" id="KW-1003">Cell membrane</keyword>
<evidence type="ECO:0000256" key="5">
    <source>
        <dbReference type="ARBA" id="ARBA00023136"/>
    </source>
</evidence>
<gene>
    <name evidence="7" type="primary">lptC</name>
    <name evidence="6" type="ordered locus">Tmz1t_0878</name>
    <name evidence="7" type="ORF">E6Q80_07895</name>
</gene>
<dbReference type="Proteomes" id="UP000321192">
    <property type="component" value="Unassembled WGS sequence"/>
</dbReference>
<sequence length="193" mass="20776">MRVDTWRLYPVFALALLAGGSVWLERITRIDDPAASIEQTGPDFIAHDTRVVGFGADGAQRYELVAERLEHFPVGDITRLHTPRLQLHGAEGTTTITARAADVSPGGEQVDLTGEVRVRRPGQAGALPLALDSETLAVWPDAQRARTDSPVLMTRGAGRATAKGMRADNLFGTLELIGEVSTTMPPRRQGSPS</sequence>
<evidence type="ECO:0000256" key="4">
    <source>
        <dbReference type="ARBA" id="ARBA00022989"/>
    </source>
</evidence>
<reference evidence="6 8" key="2">
    <citation type="journal article" date="2012" name="Stand. Genomic Sci.">
        <title>Complete genome sequence of Thauera aminoaromatica strain MZ1T.</title>
        <authorList>
            <person name="Jiang K."/>
            <person name="Sanseverino J."/>
            <person name="Chauhan A."/>
            <person name="Lucas S."/>
            <person name="Copeland A."/>
            <person name="Lapidus A."/>
            <person name="Del Rio T.G."/>
            <person name="Dalin E."/>
            <person name="Tice H."/>
            <person name="Bruce D."/>
            <person name="Goodwin L."/>
            <person name="Pitluck S."/>
            <person name="Sims D."/>
            <person name="Brettin T."/>
            <person name="Detter J.C."/>
            <person name="Han C."/>
            <person name="Chang Y.J."/>
            <person name="Larimer F."/>
            <person name="Land M."/>
            <person name="Hauser L."/>
            <person name="Kyrpides N.C."/>
            <person name="Mikhailova N."/>
            <person name="Moser S."/>
            <person name="Jegier P."/>
            <person name="Close D."/>
            <person name="Debruyn J.M."/>
            <person name="Wang Y."/>
            <person name="Layton A.C."/>
            <person name="Allen M.S."/>
            <person name="Sayler G.S."/>
        </authorList>
    </citation>
    <scope>NUCLEOTIDE SEQUENCE [LARGE SCALE GENOMIC DNA]</scope>
    <source>
        <strain evidence="6 8">MZ1T</strain>
    </source>
</reference>
<reference evidence="8" key="1">
    <citation type="submission" date="2009-05" db="EMBL/GenBank/DDBJ databases">
        <title>Complete sequence of chromosome of Thauera sp. MZ1T.</title>
        <authorList>
            <consortium name="US DOE Joint Genome Institute"/>
            <person name="Lucas S."/>
            <person name="Copeland A."/>
            <person name="Lapidus A."/>
            <person name="Glavina del Rio T."/>
            <person name="Dalin E."/>
            <person name="Tice H."/>
            <person name="Bruce D."/>
            <person name="Goodwin L."/>
            <person name="Pitluck S."/>
            <person name="Sims D."/>
            <person name="Brettin T."/>
            <person name="Detter J.C."/>
            <person name="Han C."/>
            <person name="Larimer F."/>
            <person name="Land M."/>
            <person name="Hauser L."/>
            <person name="Kyrpides N."/>
            <person name="Mikhailova N."/>
            <person name="Sayler G.S."/>
        </authorList>
    </citation>
    <scope>NUCLEOTIDE SEQUENCE [LARGE SCALE GENOMIC DNA]</scope>
    <source>
        <strain evidence="8">MZ1T</strain>
    </source>
</reference>
<dbReference type="Proteomes" id="UP000002186">
    <property type="component" value="Chromosome"/>
</dbReference>
<dbReference type="GO" id="GO:0030288">
    <property type="term" value="C:outer membrane-bounded periplasmic space"/>
    <property type="evidence" value="ECO:0007669"/>
    <property type="project" value="TreeGrafter"/>
</dbReference>
<accession>A0A5C7STB4</accession>
<keyword evidence="8" id="KW-1185">Reference proteome</keyword>
<reference evidence="7 9" key="3">
    <citation type="submission" date="2018-09" db="EMBL/GenBank/DDBJ databases">
        <title>Metagenome Assembled Genomes from an Advanced Water Purification Facility.</title>
        <authorList>
            <person name="Stamps B.W."/>
            <person name="Spear J.R."/>
        </authorList>
    </citation>
    <scope>NUCLEOTIDE SEQUENCE [LARGE SCALE GENOMIC DNA]</scope>
    <source>
        <strain evidence="7">Bin_27_1</strain>
    </source>
</reference>
<dbReference type="GO" id="GO:0015221">
    <property type="term" value="F:lipopolysaccharide transmembrane transporter activity"/>
    <property type="evidence" value="ECO:0007669"/>
    <property type="project" value="InterPro"/>
</dbReference>
<dbReference type="HOGENOM" id="CLU_100563_2_1_4"/>
<accession>C4ZLN3</accession>
<protein>
    <submittedName>
        <fullName evidence="7">LPS export ABC transporter periplasmic protein LptC</fullName>
    </submittedName>
</protein>
<evidence type="ECO:0000256" key="3">
    <source>
        <dbReference type="ARBA" id="ARBA00022692"/>
    </source>
</evidence>
<proteinExistence type="predicted"/>
<dbReference type="GO" id="GO:0005886">
    <property type="term" value="C:plasma membrane"/>
    <property type="evidence" value="ECO:0007669"/>
    <property type="project" value="InterPro"/>
</dbReference>
<dbReference type="OrthoDB" id="8589410at2"/>
<dbReference type="Pfam" id="PF06835">
    <property type="entry name" value="LptC"/>
    <property type="match status" value="1"/>
</dbReference>
<dbReference type="RefSeq" id="WP_012584688.1">
    <property type="nucleotide sequence ID" value="NC_011662.2"/>
</dbReference>
<evidence type="ECO:0000313" key="9">
    <source>
        <dbReference type="Proteomes" id="UP000321192"/>
    </source>
</evidence>